<organism evidence="2 3">
    <name type="scientific">Pleurodeles waltl</name>
    <name type="common">Iberian ribbed newt</name>
    <dbReference type="NCBI Taxonomy" id="8319"/>
    <lineage>
        <taxon>Eukaryota</taxon>
        <taxon>Metazoa</taxon>
        <taxon>Chordata</taxon>
        <taxon>Craniata</taxon>
        <taxon>Vertebrata</taxon>
        <taxon>Euteleostomi</taxon>
        <taxon>Amphibia</taxon>
        <taxon>Batrachia</taxon>
        <taxon>Caudata</taxon>
        <taxon>Salamandroidea</taxon>
        <taxon>Salamandridae</taxon>
        <taxon>Pleurodelinae</taxon>
        <taxon>Pleurodeles</taxon>
    </lineage>
</organism>
<keyword evidence="3" id="KW-1185">Reference proteome</keyword>
<feature type="region of interest" description="Disordered" evidence="1">
    <location>
        <begin position="74"/>
        <end position="101"/>
    </location>
</feature>
<dbReference type="Proteomes" id="UP001066276">
    <property type="component" value="Chromosome 1_1"/>
</dbReference>
<protein>
    <submittedName>
        <fullName evidence="2">Uncharacterized protein</fullName>
    </submittedName>
</protein>
<evidence type="ECO:0000256" key="1">
    <source>
        <dbReference type="SAM" id="MobiDB-lite"/>
    </source>
</evidence>
<evidence type="ECO:0000313" key="3">
    <source>
        <dbReference type="Proteomes" id="UP001066276"/>
    </source>
</evidence>
<name>A0AAV7WNG7_PLEWA</name>
<feature type="region of interest" description="Disordered" evidence="1">
    <location>
        <begin position="197"/>
        <end position="228"/>
    </location>
</feature>
<proteinExistence type="predicted"/>
<comment type="caution">
    <text evidence="2">The sequence shown here is derived from an EMBL/GenBank/DDBJ whole genome shotgun (WGS) entry which is preliminary data.</text>
</comment>
<accession>A0AAV7WNG7</accession>
<feature type="compositionally biased region" description="Basic and acidic residues" evidence="1">
    <location>
        <begin position="201"/>
        <end position="211"/>
    </location>
</feature>
<dbReference type="EMBL" id="JANPWB010000001">
    <property type="protein sequence ID" value="KAJ1214476.1"/>
    <property type="molecule type" value="Genomic_DNA"/>
</dbReference>
<dbReference type="AlphaFoldDB" id="A0AAV7WNG7"/>
<gene>
    <name evidence="2" type="ORF">NDU88_002094</name>
</gene>
<evidence type="ECO:0000313" key="2">
    <source>
        <dbReference type="EMBL" id="KAJ1214476.1"/>
    </source>
</evidence>
<sequence length="228" mass="24663">MVSPTLHKVQHWGVENRTLVQTRLVEVRNKGECRIAGVAFEEFELGESCGEVQVSEDFGNLVCDQGVPGCGKALASGEQEEHTSEAGQGRPPFNSGHTVGVSTPLRHLEEERVRPGAAHPTSGDAVLSSQVWKRHMAYDEPSTSQSASGLIQDMGFEESLDFDEGNETVAMVGGIFKDVGGQGNNHSWSFGVLQGQKKAAVRSDRRDEERIVSGSAGNLPRSEERAFN</sequence>
<reference evidence="2" key="1">
    <citation type="journal article" date="2022" name="bioRxiv">
        <title>Sequencing and chromosome-scale assembly of the giantPleurodeles waltlgenome.</title>
        <authorList>
            <person name="Brown T."/>
            <person name="Elewa A."/>
            <person name="Iarovenko S."/>
            <person name="Subramanian E."/>
            <person name="Araus A.J."/>
            <person name="Petzold A."/>
            <person name="Susuki M."/>
            <person name="Suzuki K.-i.T."/>
            <person name="Hayashi T."/>
            <person name="Toyoda A."/>
            <person name="Oliveira C."/>
            <person name="Osipova E."/>
            <person name="Leigh N.D."/>
            <person name="Simon A."/>
            <person name="Yun M.H."/>
        </authorList>
    </citation>
    <scope>NUCLEOTIDE SEQUENCE</scope>
    <source>
        <strain evidence="2">20211129_DDA</strain>
        <tissue evidence="2">Liver</tissue>
    </source>
</reference>